<evidence type="ECO:0000256" key="3">
    <source>
        <dbReference type="SAM" id="MobiDB-lite"/>
    </source>
</evidence>
<dbReference type="RefSeq" id="WP_317642415.1">
    <property type="nucleotide sequence ID" value="NZ_AP026800.1"/>
</dbReference>
<dbReference type="InterPro" id="IPR058923">
    <property type="entry name" value="RCC1-like_dom"/>
</dbReference>
<keyword evidence="7" id="KW-1185">Reference proteome</keyword>
<feature type="signal peptide" evidence="4">
    <location>
        <begin position="1"/>
        <end position="32"/>
    </location>
</feature>
<evidence type="ECO:0000313" key="6">
    <source>
        <dbReference type="EMBL" id="BDR54908.1"/>
    </source>
</evidence>
<dbReference type="Proteomes" id="UP001321748">
    <property type="component" value="Chromosome"/>
</dbReference>
<evidence type="ECO:0000256" key="2">
    <source>
        <dbReference type="ARBA" id="ARBA00022737"/>
    </source>
</evidence>
<evidence type="ECO:0000313" key="7">
    <source>
        <dbReference type="Proteomes" id="UP001321748"/>
    </source>
</evidence>
<feature type="region of interest" description="Disordered" evidence="3">
    <location>
        <begin position="961"/>
        <end position="981"/>
    </location>
</feature>
<feature type="chain" id="PRO_5047355858" description="RCC1-like domain-containing protein" evidence="4">
    <location>
        <begin position="33"/>
        <end position="1146"/>
    </location>
</feature>
<evidence type="ECO:0000259" key="5">
    <source>
        <dbReference type="Pfam" id="PF25390"/>
    </source>
</evidence>
<feature type="domain" description="RCC1-like" evidence="5">
    <location>
        <begin position="815"/>
        <end position="1037"/>
    </location>
</feature>
<feature type="compositionally biased region" description="Polar residues" evidence="3">
    <location>
        <begin position="784"/>
        <end position="804"/>
    </location>
</feature>
<organism evidence="6 7">
    <name type="scientific">Bombiscardovia apis</name>
    <dbReference type="NCBI Taxonomy" id="2932182"/>
    <lineage>
        <taxon>Bacteria</taxon>
        <taxon>Bacillati</taxon>
        <taxon>Actinomycetota</taxon>
        <taxon>Actinomycetes</taxon>
        <taxon>Bifidobacteriales</taxon>
        <taxon>Bifidobacteriaceae</taxon>
        <taxon>Bombiscardovia</taxon>
    </lineage>
</organism>
<dbReference type="PROSITE" id="PS50012">
    <property type="entry name" value="RCC1_3"/>
    <property type="match status" value="14"/>
</dbReference>
<feature type="region of interest" description="Disordered" evidence="3">
    <location>
        <begin position="29"/>
        <end position="57"/>
    </location>
</feature>
<dbReference type="PROSITE" id="PS00626">
    <property type="entry name" value="RCC1_2"/>
    <property type="match status" value="5"/>
</dbReference>
<feature type="domain" description="RCC1-like" evidence="5">
    <location>
        <begin position="650"/>
        <end position="807"/>
    </location>
</feature>
<gene>
    <name evidence="6" type="ORF">KIMH_10190</name>
</gene>
<dbReference type="InterPro" id="IPR051553">
    <property type="entry name" value="Ran_GTPase-activating"/>
</dbReference>
<name>A0ABN6SGY7_9BIFI</name>
<feature type="region of interest" description="Disordered" evidence="3">
    <location>
        <begin position="1009"/>
        <end position="1033"/>
    </location>
</feature>
<dbReference type="PANTHER" id="PTHR45982">
    <property type="entry name" value="REGULATOR OF CHROMOSOME CONDENSATION"/>
    <property type="match status" value="1"/>
</dbReference>
<reference evidence="6 7" key="1">
    <citation type="journal article" date="2023" name="Microbiol. Spectr.">
        <title>Symbiosis of Carpenter Bees with Uncharacterized Lactic Acid Bacteria Showing NAD Auxotrophy.</title>
        <authorList>
            <person name="Kawasaki S."/>
            <person name="Ozawa K."/>
            <person name="Mori T."/>
            <person name="Yamamoto A."/>
            <person name="Ito M."/>
            <person name="Ohkuma M."/>
            <person name="Sakamoto M."/>
            <person name="Matsutani M."/>
        </authorList>
    </citation>
    <scope>NUCLEOTIDE SEQUENCE [LARGE SCALE GENOMIC DNA]</scope>
    <source>
        <strain evidence="6 7">KimH</strain>
    </source>
</reference>
<keyword evidence="1" id="KW-0344">Guanine-nucleotide releasing factor</keyword>
<dbReference type="SUPFAM" id="SSF50985">
    <property type="entry name" value="RCC1/BLIP-II"/>
    <property type="match status" value="3"/>
</dbReference>
<dbReference type="Pfam" id="PF25390">
    <property type="entry name" value="WD40_RLD"/>
    <property type="match status" value="3"/>
</dbReference>
<sequence>MRGFRTASAATLALALIVLGGGAIGLTTSAHAEPTPNTTPSQHTRGNNANSETVDGFTLTPTKGPTNADATAALTPPGINGLRLTQISTAYTHSVAIGDDGNTYAWGLNSSNQLGDGTSTDRALPVRVRAPAGVRFVSVATGYYHSVALGDDGNAYAWGLNISGQLGDGTTTSRALPVKVNAGALPAGKRFTAISAGQAHTVALTDKGNIYSWGWNNYGQLGNYSLVSSNTPVKADAGERPYNERYIAVSAGQAYTAAVTDQGNAYCWGDNRWAQLGNTTIPTSNGNPNALSRRPVKVGQGALPAGERYTSISAGVAHTAAITDQGNAYCWGYNYDGELGDGSTSPGPTKWKNQPVKVLPGALPAGERFTAIGVGHSHTAALASDGNVYTWGTRSEGRLGDGTTTGVSARPVKVLPGELPAGERYTSISAGYFHTAALSSQGKVYTWGYNNYGQLGDGTTTSRSTPVRTLSPKYVIDSVKFDGVEVSRKTIDPITGVWDMHVPQRAPGAVDVTVTYHVSGALSGAGGTVSNGSSETATLHYIYASAYTVKFTLGDAVGHTSSPTPANQTVWSDDPQPIEWPSPDPAWEHHWFTGWADSTTGTAWDFTQPVTRNLTLKATWQAWKFKLSPTSGPDTGGNPIHITPPDTTIGITFTQVSAGGGHSLAIGTDGNTYAWGENNYGQLGDGTTTSRSQPVLVHAPAGVHFTQISASDAHSLAIGDDGRAYSWGYNERGQLGNGSSDNNPHSTPTPVNDPAGKPNTTWTSISAGSRHSLAVSSDHHAYSWGQNDSGQLGNGTTTDQSTPMPVNDPVGKPNTTWTSISAGYAHNLAISSDGHAYSWGYNERGQLGNGTSDTNAHNMPAPVNDPTGKPNTTWTSISAGWAHSLAISSDHHAYSWGYNGTGQLGNGGNGSQQSTPVPVNDPVNKPGITWTSISAGTYHSLALSSDHHAYSWGNEQFGQLGNGSNGTYQSKPVPVNDPTGKPNTTWTSISAGWAHSLAISGDHHAYSWGQNDSGQLGDGSTNQRNTPAPVDIPDIKVTGVKFDQTEASPTPIWNDPTWDTTAPAHTEGRVTANIHWTLGGIAQPDYPLPYDYQHIFTLPEAGAIPGQRLGGVTLLGLSLVAGLTLAGHQLSLKHSPAVRRSQVSAR</sequence>
<dbReference type="InterPro" id="IPR009091">
    <property type="entry name" value="RCC1/BLIP-II"/>
</dbReference>
<feature type="compositionally biased region" description="Polar residues" evidence="3">
    <location>
        <begin position="35"/>
        <end position="57"/>
    </location>
</feature>
<dbReference type="Gene3D" id="2.130.10.30">
    <property type="entry name" value="Regulator of chromosome condensation 1/beta-lactamase-inhibitor protein II"/>
    <property type="match status" value="4"/>
</dbReference>
<dbReference type="EMBL" id="AP026800">
    <property type="protein sequence ID" value="BDR54908.1"/>
    <property type="molecule type" value="Genomic_DNA"/>
</dbReference>
<feature type="region of interest" description="Disordered" evidence="3">
    <location>
        <begin position="729"/>
        <end position="765"/>
    </location>
</feature>
<accession>A0ABN6SGY7</accession>
<evidence type="ECO:0000256" key="1">
    <source>
        <dbReference type="ARBA" id="ARBA00022658"/>
    </source>
</evidence>
<protein>
    <recommendedName>
        <fullName evidence="5">RCC1-like domain-containing protein</fullName>
    </recommendedName>
</protein>
<feature type="compositionally biased region" description="Polar residues" evidence="3">
    <location>
        <begin position="1009"/>
        <end position="1026"/>
    </location>
</feature>
<evidence type="ECO:0000256" key="4">
    <source>
        <dbReference type="SAM" id="SignalP"/>
    </source>
</evidence>
<keyword evidence="4" id="KW-0732">Signal</keyword>
<dbReference type="InterPro" id="IPR000408">
    <property type="entry name" value="Reg_chr_condens"/>
</dbReference>
<dbReference type="PRINTS" id="PR00633">
    <property type="entry name" value="RCCNDNSATION"/>
</dbReference>
<dbReference type="Pfam" id="PF00415">
    <property type="entry name" value="RCC1"/>
    <property type="match status" value="2"/>
</dbReference>
<feature type="region of interest" description="Disordered" evidence="3">
    <location>
        <begin position="777"/>
        <end position="808"/>
    </location>
</feature>
<keyword evidence="2" id="KW-0677">Repeat</keyword>
<dbReference type="PANTHER" id="PTHR45982:SF1">
    <property type="entry name" value="REGULATOR OF CHROMOSOME CONDENSATION"/>
    <property type="match status" value="1"/>
</dbReference>
<feature type="domain" description="RCC1-like" evidence="5">
    <location>
        <begin position="245"/>
        <end position="469"/>
    </location>
</feature>
<feature type="compositionally biased region" description="Polar residues" evidence="3">
    <location>
        <begin position="737"/>
        <end position="750"/>
    </location>
</feature>
<proteinExistence type="predicted"/>